<keyword evidence="2 4" id="KW-0808">Transferase</keyword>
<dbReference type="PANTHER" id="PTHR12526">
    <property type="entry name" value="GLYCOSYLTRANSFERASE"/>
    <property type="match status" value="1"/>
</dbReference>
<dbReference type="PANTHER" id="PTHR12526:SF510">
    <property type="entry name" value="D-INOSITOL 3-PHOSPHATE GLYCOSYLTRANSFERASE"/>
    <property type="match status" value="1"/>
</dbReference>
<comment type="caution">
    <text evidence="4">The sequence shown here is derived from an EMBL/GenBank/DDBJ whole genome shotgun (WGS) entry which is preliminary data.</text>
</comment>
<dbReference type="GO" id="GO:0016757">
    <property type="term" value="F:glycosyltransferase activity"/>
    <property type="evidence" value="ECO:0007669"/>
    <property type="project" value="UniProtKB-KW"/>
</dbReference>
<dbReference type="Pfam" id="PF20706">
    <property type="entry name" value="GT4-conflict"/>
    <property type="match status" value="1"/>
</dbReference>
<proteinExistence type="predicted"/>
<dbReference type="Proteomes" id="UP000575985">
    <property type="component" value="Unassembled WGS sequence"/>
</dbReference>
<evidence type="ECO:0000313" key="5">
    <source>
        <dbReference type="Proteomes" id="UP000575985"/>
    </source>
</evidence>
<feature type="compositionally biased region" description="Basic residues" evidence="3">
    <location>
        <begin position="479"/>
        <end position="489"/>
    </location>
</feature>
<accession>A0A853BKB9</accession>
<keyword evidence="5" id="KW-1185">Reference proteome</keyword>
<keyword evidence="1" id="KW-0328">Glycosyltransferase</keyword>
<gene>
    <name evidence="4" type="ORF">HNR12_002216</name>
</gene>
<dbReference type="EMBL" id="JACCFO010000001">
    <property type="protein sequence ID" value="NYI95939.1"/>
    <property type="molecule type" value="Genomic_DNA"/>
</dbReference>
<protein>
    <submittedName>
        <fullName evidence="4">Glycosyltransferase involved in cell wall biosynthesis</fullName>
    </submittedName>
</protein>
<evidence type="ECO:0000313" key="4">
    <source>
        <dbReference type="EMBL" id="NYI95939.1"/>
    </source>
</evidence>
<feature type="region of interest" description="Disordered" evidence="3">
    <location>
        <begin position="450"/>
        <end position="489"/>
    </location>
</feature>
<dbReference type="AlphaFoldDB" id="A0A853BKB9"/>
<organism evidence="4 5">
    <name type="scientific">Streptomonospora nanhaiensis</name>
    <dbReference type="NCBI Taxonomy" id="1323731"/>
    <lineage>
        <taxon>Bacteria</taxon>
        <taxon>Bacillati</taxon>
        <taxon>Actinomycetota</taxon>
        <taxon>Actinomycetes</taxon>
        <taxon>Streptosporangiales</taxon>
        <taxon>Nocardiopsidaceae</taxon>
        <taxon>Streptomonospora</taxon>
    </lineage>
</organism>
<dbReference type="RefSeq" id="WP_179767386.1">
    <property type="nucleotide sequence ID" value="NZ_JACCFO010000001.1"/>
</dbReference>
<sequence length="489" mass="53873">MAADEALPPPSWERTPRVLMVAYVSGRHPIGGGVSVFNEHLTNALARDFDVTLLMSAPPHEHPGVRVVTVDPERIAMADFPRLALHLTPDDVGLPRDPGAFDLIVSHNEFLGEAAIRVREEWYPQARYAHGVHTAAEKYRRLIGEEALGRQEADRHRWIMNRMDDRDVVWGVGRPLTDEGLRMARTVVPGPRHLRSHELIPGFQTLPGTAPPSGDRPFTIYTIGRLDDPIKGMDQLFEAVRRLRAQGVNVVVRCRGVRGTDTLSQEENLRIEQRRVDRIMGEAGAVTLLPFTSDVAELDAEMRQADLCVMPSLHEGYGLVAVEPLERGVAGLVNQDSGIAHLLLHHPDVPRELGRNAVVMDDGLDANARVAAWAEAILAAVRERAERWAGAERLRLVGQRFVWTHSASALVHAGLLPVDRDPGLPRHTRQGADGRLLIATERVEAEHARAQARLDVPLRRGASRGGALRPRAQGPTPGPKRRGGRGAGY</sequence>
<dbReference type="SUPFAM" id="SSF53756">
    <property type="entry name" value="UDP-Glycosyltransferase/glycogen phosphorylase"/>
    <property type="match status" value="1"/>
</dbReference>
<dbReference type="CDD" id="cd03801">
    <property type="entry name" value="GT4_PimA-like"/>
    <property type="match status" value="1"/>
</dbReference>
<dbReference type="Gene3D" id="3.40.50.2000">
    <property type="entry name" value="Glycogen Phosphorylase B"/>
    <property type="match status" value="1"/>
</dbReference>
<reference evidence="4 5" key="1">
    <citation type="submission" date="2020-07" db="EMBL/GenBank/DDBJ databases">
        <title>Sequencing the genomes of 1000 actinobacteria strains.</title>
        <authorList>
            <person name="Klenk H.-P."/>
        </authorList>
    </citation>
    <scope>NUCLEOTIDE SEQUENCE [LARGE SCALE GENOMIC DNA]</scope>
    <source>
        <strain evidence="4 5">DSM 45927</strain>
    </source>
</reference>
<evidence type="ECO:0000256" key="1">
    <source>
        <dbReference type="ARBA" id="ARBA00022676"/>
    </source>
</evidence>
<feature type="compositionally biased region" description="Low complexity" evidence="3">
    <location>
        <begin position="465"/>
        <end position="475"/>
    </location>
</feature>
<name>A0A853BKB9_9ACTN</name>
<evidence type="ECO:0000256" key="2">
    <source>
        <dbReference type="ARBA" id="ARBA00022679"/>
    </source>
</evidence>
<evidence type="ECO:0000256" key="3">
    <source>
        <dbReference type="SAM" id="MobiDB-lite"/>
    </source>
</evidence>